<evidence type="ECO:0000256" key="8">
    <source>
        <dbReference type="SAM" id="MobiDB-lite"/>
    </source>
</evidence>
<dbReference type="SMART" id="SM00355">
    <property type="entry name" value="ZnF_C2H2"/>
    <property type="match status" value="2"/>
</dbReference>
<feature type="region of interest" description="Disordered" evidence="8">
    <location>
        <begin position="74"/>
        <end position="104"/>
    </location>
</feature>
<keyword evidence="6" id="KW-0539">Nucleus</keyword>
<evidence type="ECO:0000313" key="11">
    <source>
        <dbReference type="Proteomes" id="UP001497623"/>
    </source>
</evidence>
<dbReference type="InterPro" id="IPR050758">
    <property type="entry name" value="Znf_C2H2-type"/>
</dbReference>
<evidence type="ECO:0000256" key="3">
    <source>
        <dbReference type="ARBA" id="ARBA00022737"/>
    </source>
</evidence>
<dbReference type="FunFam" id="3.30.160.60:FF:002343">
    <property type="entry name" value="Zinc finger protein 33A"/>
    <property type="match status" value="1"/>
</dbReference>
<evidence type="ECO:0000259" key="9">
    <source>
        <dbReference type="PROSITE" id="PS50157"/>
    </source>
</evidence>
<dbReference type="PROSITE" id="PS00028">
    <property type="entry name" value="ZINC_FINGER_C2H2_1"/>
    <property type="match status" value="1"/>
</dbReference>
<evidence type="ECO:0000256" key="5">
    <source>
        <dbReference type="ARBA" id="ARBA00022833"/>
    </source>
</evidence>
<dbReference type="GO" id="GO:0006355">
    <property type="term" value="P:regulation of DNA-templated transcription"/>
    <property type="evidence" value="ECO:0007669"/>
    <property type="project" value="UniProtKB-ARBA"/>
</dbReference>
<dbReference type="GO" id="GO:0008270">
    <property type="term" value="F:zinc ion binding"/>
    <property type="evidence" value="ECO:0007669"/>
    <property type="project" value="UniProtKB-KW"/>
</dbReference>
<sequence length="104" mass="12273">NDKPYQCSHCERCFAFSEHLIDHKRIHTGEKSYQCCHCDKWFSERGQIITDQNIHTGEKIYRCSHYEIPSHRLSLPMSNTGTMESKSVEGTDKKKVSRNREFYS</sequence>
<dbReference type="AlphaFoldDB" id="A0AAV2SKE8"/>
<feature type="compositionally biased region" description="Basic and acidic residues" evidence="8">
    <location>
        <begin position="86"/>
        <end position="104"/>
    </location>
</feature>
<name>A0AAV2SKE8_MEGNR</name>
<keyword evidence="4 7" id="KW-0863">Zinc-finger</keyword>
<feature type="non-terminal residue" evidence="10">
    <location>
        <position position="104"/>
    </location>
</feature>
<evidence type="ECO:0000256" key="4">
    <source>
        <dbReference type="ARBA" id="ARBA00022771"/>
    </source>
</evidence>
<dbReference type="GO" id="GO:0005634">
    <property type="term" value="C:nucleus"/>
    <property type="evidence" value="ECO:0007669"/>
    <property type="project" value="UniProtKB-SubCell"/>
</dbReference>
<gene>
    <name evidence="10" type="ORF">MNOR_LOCUS38447</name>
</gene>
<comment type="caution">
    <text evidence="10">The sequence shown here is derived from an EMBL/GenBank/DDBJ whole genome shotgun (WGS) entry which is preliminary data.</text>
</comment>
<reference evidence="10 11" key="1">
    <citation type="submission" date="2024-05" db="EMBL/GenBank/DDBJ databases">
        <authorList>
            <person name="Wallberg A."/>
        </authorList>
    </citation>
    <scope>NUCLEOTIDE SEQUENCE [LARGE SCALE GENOMIC DNA]</scope>
</reference>
<dbReference type="PROSITE" id="PS50157">
    <property type="entry name" value="ZINC_FINGER_C2H2_2"/>
    <property type="match status" value="2"/>
</dbReference>
<feature type="non-terminal residue" evidence="10">
    <location>
        <position position="1"/>
    </location>
</feature>
<dbReference type="Proteomes" id="UP001497623">
    <property type="component" value="Unassembled WGS sequence"/>
</dbReference>
<feature type="domain" description="C2H2-type" evidence="9">
    <location>
        <begin position="33"/>
        <end position="60"/>
    </location>
</feature>
<evidence type="ECO:0000256" key="7">
    <source>
        <dbReference type="PROSITE-ProRule" id="PRU00042"/>
    </source>
</evidence>
<feature type="domain" description="C2H2-type" evidence="9">
    <location>
        <begin position="5"/>
        <end position="32"/>
    </location>
</feature>
<dbReference type="Gene3D" id="3.30.160.60">
    <property type="entry name" value="Classic Zinc Finger"/>
    <property type="match status" value="2"/>
</dbReference>
<evidence type="ECO:0000256" key="6">
    <source>
        <dbReference type="ARBA" id="ARBA00023242"/>
    </source>
</evidence>
<proteinExistence type="predicted"/>
<dbReference type="PANTHER" id="PTHR23234">
    <property type="entry name" value="ZNF44 PROTEIN"/>
    <property type="match status" value="1"/>
</dbReference>
<dbReference type="EMBL" id="CAXKWB010087543">
    <property type="protein sequence ID" value="CAL4212080.1"/>
    <property type="molecule type" value="Genomic_DNA"/>
</dbReference>
<feature type="compositionally biased region" description="Polar residues" evidence="8">
    <location>
        <begin position="76"/>
        <end position="85"/>
    </location>
</feature>
<keyword evidence="3" id="KW-0677">Repeat</keyword>
<dbReference type="PANTHER" id="PTHR23234:SF8">
    <property type="entry name" value="C2H2-TYPE DOMAIN-CONTAINING PROTEIN"/>
    <property type="match status" value="1"/>
</dbReference>
<evidence type="ECO:0000256" key="1">
    <source>
        <dbReference type="ARBA" id="ARBA00004123"/>
    </source>
</evidence>
<keyword evidence="5" id="KW-0862">Zinc</keyword>
<organism evidence="10 11">
    <name type="scientific">Meganyctiphanes norvegica</name>
    <name type="common">Northern krill</name>
    <name type="synonym">Thysanopoda norvegica</name>
    <dbReference type="NCBI Taxonomy" id="48144"/>
    <lineage>
        <taxon>Eukaryota</taxon>
        <taxon>Metazoa</taxon>
        <taxon>Ecdysozoa</taxon>
        <taxon>Arthropoda</taxon>
        <taxon>Crustacea</taxon>
        <taxon>Multicrustacea</taxon>
        <taxon>Malacostraca</taxon>
        <taxon>Eumalacostraca</taxon>
        <taxon>Eucarida</taxon>
        <taxon>Euphausiacea</taxon>
        <taxon>Euphausiidae</taxon>
        <taxon>Meganyctiphanes</taxon>
    </lineage>
</organism>
<dbReference type="InterPro" id="IPR013087">
    <property type="entry name" value="Znf_C2H2_type"/>
</dbReference>
<dbReference type="SUPFAM" id="SSF57667">
    <property type="entry name" value="beta-beta-alpha zinc fingers"/>
    <property type="match status" value="1"/>
</dbReference>
<evidence type="ECO:0000256" key="2">
    <source>
        <dbReference type="ARBA" id="ARBA00022723"/>
    </source>
</evidence>
<dbReference type="InterPro" id="IPR036236">
    <property type="entry name" value="Znf_C2H2_sf"/>
</dbReference>
<keyword evidence="2" id="KW-0479">Metal-binding</keyword>
<protein>
    <recommendedName>
        <fullName evidence="9">C2H2-type domain-containing protein</fullName>
    </recommendedName>
</protein>
<keyword evidence="11" id="KW-1185">Reference proteome</keyword>
<accession>A0AAV2SKE8</accession>
<comment type="subcellular location">
    <subcellularLocation>
        <location evidence="1">Nucleus</location>
    </subcellularLocation>
</comment>
<evidence type="ECO:0000313" key="10">
    <source>
        <dbReference type="EMBL" id="CAL4212080.1"/>
    </source>
</evidence>